<proteinExistence type="predicted"/>
<keyword evidence="3" id="KW-1185">Reference proteome</keyword>
<name>A0ABY5NJQ7_9MICO</name>
<feature type="compositionally biased region" description="Low complexity" evidence="1">
    <location>
        <begin position="156"/>
        <end position="178"/>
    </location>
</feature>
<evidence type="ECO:0000313" key="3">
    <source>
        <dbReference type="Proteomes" id="UP001054811"/>
    </source>
</evidence>
<organism evidence="2 3">
    <name type="scientific">Microbacterium elymi</name>
    <dbReference type="NCBI Taxonomy" id="2909587"/>
    <lineage>
        <taxon>Bacteria</taxon>
        <taxon>Bacillati</taxon>
        <taxon>Actinomycetota</taxon>
        <taxon>Actinomycetes</taxon>
        <taxon>Micrococcales</taxon>
        <taxon>Microbacteriaceae</taxon>
        <taxon>Microbacterium</taxon>
    </lineage>
</organism>
<dbReference type="RefSeq" id="WP_259611937.1">
    <property type="nucleotide sequence ID" value="NZ_CP091139.2"/>
</dbReference>
<accession>A0ABY5NJQ7</accession>
<evidence type="ECO:0008006" key="4">
    <source>
        <dbReference type="Google" id="ProtNLM"/>
    </source>
</evidence>
<gene>
    <name evidence="2" type="ORF">L2X98_35010</name>
</gene>
<protein>
    <recommendedName>
        <fullName evidence="4">DUF4878 domain-containing protein</fullName>
    </recommendedName>
</protein>
<feature type="region of interest" description="Disordered" evidence="1">
    <location>
        <begin position="156"/>
        <end position="189"/>
    </location>
</feature>
<dbReference type="EMBL" id="CP091139">
    <property type="protein sequence ID" value="UUT35356.1"/>
    <property type="molecule type" value="Genomic_DNA"/>
</dbReference>
<evidence type="ECO:0000313" key="2">
    <source>
        <dbReference type="EMBL" id="UUT35356.1"/>
    </source>
</evidence>
<dbReference type="Proteomes" id="UP001054811">
    <property type="component" value="Chromosome"/>
</dbReference>
<sequence>MRAPILDAASALVGEVRPDADDSRLRAAIDRAAELLAEPRALDRGVPEVERQLFAAAAPAPLATTAFAPMRARRAAAGRADPAPAVPSAASTRWWEPMLAHVDRGIGEMVSDAATSVWRRLRADRPGRRRHPVLLASGVAAGVLAVGLLWPEPGPSSAVAEGTTTAATAHATESGGAARPTPAPSTREKTAAPVDALTAVTALLDARAGCADAACRARSQEDPAAVFPDGAAARAPDERTVSLVDDYGGAAVLRVRAKDGTGPDQLIVAVRTDEEWLLRDVRAVAEQR</sequence>
<reference evidence="2" key="1">
    <citation type="submission" date="2022-01" db="EMBL/GenBank/DDBJ databases">
        <title>Microbacterium eymi and Microbacterium rhizovicinus sp. nov., isolated from the rhizospheric soil of Elymus tsukushiensis, a plant native to the Dokdo Islands, Republic of Korea.</title>
        <authorList>
            <person name="Hwang Y.J."/>
        </authorList>
    </citation>
    <scope>NUCLEOTIDE SEQUENCE</scope>
    <source>
        <strain evidence="2">KUDC0405</strain>
    </source>
</reference>
<evidence type="ECO:0000256" key="1">
    <source>
        <dbReference type="SAM" id="MobiDB-lite"/>
    </source>
</evidence>